<keyword evidence="2 5" id="KW-0812">Transmembrane</keyword>
<evidence type="ECO:0000256" key="5">
    <source>
        <dbReference type="SAM" id="Phobius"/>
    </source>
</evidence>
<evidence type="ECO:0000256" key="2">
    <source>
        <dbReference type="ARBA" id="ARBA00022692"/>
    </source>
</evidence>
<feature type="transmembrane region" description="Helical" evidence="5">
    <location>
        <begin position="40"/>
        <end position="60"/>
    </location>
</feature>
<dbReference type="SUPFAM" id="SSF103473">
    <property type="entry name" value="MFS general substrate transporter"/>
    <property type="match status" value="1"/>
</dbReference>
<comment type="subcellular location">
    <subcellularLocation>
        <location evidence="1">Membrane</location>
        <topology evidence="1">Multi-pass membrane protein</topology>
    </subcellularLocation>
</comment>
<dbReference type="PANTHER" id="PTHR23510">
    <property type="entry name" value="INNER MEMBRANE TRANSPORT PROTEIN YAJR"/>
    <property type="match status" value="1"/>
</dbReference>
<keyword evidence="6" id="KW-0732">Signal</keyword>
<dbReference type="Proteomes" id="UP000095283">
    <property type="component" value="Unplaced"/>
</dbReference>
<keyword evidence="7" id="KW-1185">Reference proteome</keyword>
<dbReference type="GO" id="GO:0005765">
    <property type="term" value="C:lysosomal membrane"/>
    <property type="evidence" value="ECO:0007669"/>
    <property type="project" value="TreeGrafter"/>
</dbReference>
<sequence>MFFIFIIIYIYSDVTGHGLEEVGCNPKKFRWCHYTHEVNFWLYAILYCTVLAACFPLVNVSMNTLFSKILGSRRQGTMQGIMLMSGSLARTLGPLLVSTLFEQYGPEPVWGLEYRM</sequence>
<accession>A0A1I7WUP3</accession>
<protein>
    <submittedName>
        <fullName evidence="8">MFS domain-containing protein</fullName>
    </submittedName>
</protein>
<proteinExistence type="predicted"/>
<dbReference type="AlphaFoldDB" id="A0A1I7WUP3"/>
<organism evidence="7 8">
    <name type="scientific">Heterorhabditis bacteriophora</name>
    <name type="common">Entomopathogenic nematode worm</name>
    <dbReference type="NCBI Taxonomy" id="37862"/>
    <lineage>
        <taxon>Eukaryota</taxon>
        <taxon>Metazoa</taxon>
        <taxon>Ecdysozoa</taxon>
        <taxon>Nematoda</taxon>
        <taxon>Chromadorea</taxon>
        <taxon>Rhabditida</taxon>
        <taxon>Rhabditina</taxon>
        <taxon>Rhabditomorpha</taxon>
        <taxon>Strongyloidea</taxon>
        <taxon>Heterorhabditidae</taxon>
        <taxon>Heterorhabditis</taxon>
    </lineage>
</organism>
<dbReference type="PANTHER" id="PTHR23510:SF22">
    <property type="entry name" value="MAJOR FACILITATOR SUPERFAMILY (MFS) PROFILE DOMAIN-CONTAINING PROTEIN"/>
    <property type="match status" value="1"/>
</dbReference>
<keyword evidence="4 5" id="KW-0472">Membrane</keyword>
<evidence type="ECO:0000256" key="1">
    <source>
        <dbReference type="ARBA" id="ARBA00004141"/>
    </source>
</evidence>
<reference evidence="8" key="1">
    <citation type="submission" date="2016-11" db="UniProtKB">
        <authorList>
            <consortium name="WormBaseParasite"/>
        </authorList>
    </citation>
    <scope>IDENTIFICATION</scope>
</reference>
<evidence type="ECO:0000256" key="3">
    <source>
        <dbReference type="ARBA" id="ARBA00022989"/>
    </source>
</evidence>
<name>A0A1I7WUP3_HETBA</name>
<evidence type="ECO:0000313" key="7">
    <source>
        <dbReference type="Proteomes" id="UP000095283"/>
    </source>
</evidence>
<dbReference type="InterPro" id="IPR036259">
    <property type="entry name" value="MFS_trans_sf"/>
</dbReference>
<feature type="chain" id="PRO_5009310836" evidence="6">
    <location>
        <begin position="17"/>
        <end position="116"/>
    </location>
</feature>
<dbReference type="Gene3D" id="1.20.1250.20">
    <property type="entry name" value="MFS general substrate transporter like domains"/>
    <property type="match status" value="1"/>
</dbReference>
<evidence type="ECO:0000256" key="4">
    <source>
        <dbReference type="ARBA" id="ARBA00023136"/>
    </source>
</evidence>
<evidence type="ECO:0000313" key="8">
    <source>
        <dbReference type="WBParaSite" id="Hba_08851"/>
    </source>
</evidence>
<dbReference type="WBParaSite" id="Hba_08851">
    <property type="protein sequence ID" value="Hba_08851"/>
    <property type="gene ID" value="Hba_08851"/>
</dbReference>
<feature type="signal peptide" evidence="6">
    <location>
        <begin position="1"/>
        <end position="16"/>
    </location>
</feature>
<evidence type="ECO:0000256" key="6">
    <source>
        <dbReference type="SAM" id="SignalP"/>
    </source>
</evidence>
<dbReference type="InterPro" id="IPR051068">
    <property type="entry name" value="MFS_Domain-Containing_Protein"/>
</dbReference>
<keyword evidence="3 5" id="KW-1133">Transmembrane helix</keyword>